<dbReference type="Proteomes" id="UP001153714">
    <property type="component" value="Chromosome 4"/>
</dbReference>
<keyword evidence="4" id="KW-1185">Reference proteome</keyword>
<evidence type="ECO:0000256" key="2">
    <source>
        <dbReference type="SAM" id="SignalP"/>
    </source>
</evidence>
<reference evidence="3" key="2">
    <citation type="submission" date="2022-10" db="EMBL/GenBank/DDBJ databases">
        <authorList>
            <consortium name="ENA_rothamsted_submissions"/>
            <consortium name="culmorum"/>
            <person name="King R."/>
        </authorList>
    </citation>
    <scope>NUCLEOTIDE SEQUENCE</scope>
</reference>
<feature type="region of interest" description="Disordered" evidence="1">
    <location>
        <begin position="93"/>
        <end position="151"/>
    </location>
</feature>
<organism evidence="3 4">
    <name type="scientific">Diatraea saccharalis</name>
    <name type="common">sugarcane borer</name>
    <dbReference type="NCBI Taxonomy" id="40085"/>
    <lineage>
        <taxon>Eukaryota</taxon>
        <taxon>Metazoa</taxon>
        <taxon>Ecdysozoa</taxon>
        <taxon>Arthropoda</taxon>
        <taxon>Hexapoda</taxon>
        <taxon>Insecta</taxon>
        <taxon>Pterygota</taxon>
        <taxon>Neoptera</taxon>
        <taxon>Endopterygota</taxon>
        <taxon>Lepidoptera</taxon>
        <taxon>Glossata</taxon>
        <taxon>Ditrysia</taxon>
        <taxon>Pyraloidea</taxon>
        <taxon>Crambidae</taxon>
        <taxon>Crambinae</taxon>
        <taxon>Diatraea</taxon>
    </lineage>
</organism>
<dbReference type="AlphaFoldDB" id="A0A9N9WIE4"/>
<gene>
    <name evidence="3" type="ORF">DIATSA_LOCUS9634</name>
</gene>
<evidence type="ECO:0000313" key="4">
    <source>
        <dbReference type="Proteomes" id="UP001153714"/>
    </source>
</evidence>
<feature type="compositionally biased region" description="Basic and acidic residues" evidence="1">
    <location>
        <begin position="93"/>
        <end position="135"/>
    </location>
</feature>
<accession>A0A9N9WIE4</accession>
<feature type="signal peptide" evidence="2">
    <location>
        <begin position="1"/>
        <end position="21"/>
    </location>
</feature>
<sequence length="151" mass="15286">MYNKLCFVAIVTLALFSQIHAAPAENDPSSAVKGVAAEAQQGADKVLKTAESAGSSALSAINPLGLIQPIIGLGETLVKDESKMVSDIIAKKDAKDAADKGKDAADKVKDAAKGAADKAGDAAKGAADKAKDASKVESTFSNAGKGRTWEG</sequence>
<keyword evidence="2" id="KW-0732">Signal</keyword>
<name>A0A9N9WIE4_9NEOP</name>
<evidence type="ECO:0000256" key="1">
    <source>
        <dbReference type="SAM" id="MobiDB-lite"/>
    </source>
</evidence>
<protein>
    <submittedName>
        <fullName evidence="3">Uncharacterized protein</fullName>
    </submittedName>
</protein>
<reference evidence="3" key="1">
    <citation type="submission" date="2021-12" db="EMBL/GenBank/DDBJ databases">
        <authorList>
            <person name="King R."/>
        </authorList>
    </citation>
    <scope>NUCLEOTIDE SEQUENCE</scope>
</reference>
<feature type="chain" id="PRO_5040495480" evidence="2">
    <location>
        <begin position="22"/>
        <end position="151"/>
    </location>
</feature>
<proteinExistence type="predicted"/>
<dbReference type="EMBL" id="OU893335">
    <property type="protein sequence ID" value="CAG9792070.1"/>
    <property type="molecule type" value="Genomic_DNA"/>
</dbReference>
<evidence type="ECO:0000313" key="3">
    <source>
        <dbReference type="EMBL" id="CAG9792070.1"/>
    </source>
</evidence>